<name>A0A2T3FLY7_9FIRM</name>
<protein>
    <submittedName>
        <fullName evidence="7">6-phospho-beta-glucosidase</fullName>
    </submittedName>
</protein>
<keyword evidence="3 6" id="KW-0326">Glycosidase</keyword>
<dbReference type="PANTHER" id="PTHR10353:SF85">
    <property type="entry name" value="ARYL-PHOSPHO-BETA-D-GLUCOSIDASE BGLA"/>
    <property type="match status" value="1"/>
</dbReference>
<dbReference type="Gene3D" id="3.20.20.80">
    <property type="entry name" value="Glycosidases"/>
    <property type="match status" value="1"/>
</dbReference>
<evidence type="ECO:0000256" key="5">
    <source>
        <dbReference type="RuleBase" id="RU003690"/>
    </source>
</evidence>
<dbReference type="PROSITE" id="PS00572">
    <property type="entry name" value="GLYCOSYL_HYDROL_F1_1"/>
    <property type="match status" value="1"/>
</dbReference>
<dbReference type="RefSeq" id="WP_022002265.1">
    <property type="nucleotide sequence ID" value="NZ_AP031432.1"/>
</dbReference>
<organism evidence="7 8">
    <name type="scientific">Faecalibacillus intestinalis</name>
    <dbReference type="NCBI Taxonomy" id="1982626"/>
    <lineage>
        <taxon>Bacteria</taxon>
        <taxon>Bacillati</taxon>
        <taxon>Bacillota</taxon>
        <taxon>Erysipelotrichia</taxon>
        <taxon>Erysipelotrichales</taxon>
        <taxon>Coprobacillaceae</taxon>
        <taxon>Faecalibacillus</taxon>
    </lineage>
</organism>
<comment type="caution">
    <text evidence="7">The sequence shown here is derived from an EMBL/GenBank/DDBJ whole genome shotgun (WGS) entry which is preliminary data.</text>
</comment>
<reference evidence="7 8" key="1">
    <citation type="journal article" date="2019" name="Int. J. Syst. Evol. Microbiol.">
        <title>Faecalibacillus intestinalis gen. nov., sp. nov. and Faecalibacillus faecis sp. nov., isolated from human faeces.</title>
        <authorList>
            <person name="Seo B."/>
            <person name="Jeon K."/>
            <person name="Baek I."/>
            <person name="Lee Y.M."/>
            <person name="Baek K."/>
            <person name="Ko G."/>
        </authorList>
    </citation>
    <scope>NUCLEOTIDE SEQUENCE [LARGE SCALE GENOMIC DNA]</scope>
    <source>
        <strain evidence="7 8">SNUG30099</strain>
    </source>
</reference>
<evidence type="ECO:0000313" key="8">
    <source>
        <dbReference type="Proteomes" id="UP000240974"/>
    </source>
</evidence>
<dbReference type="PANTHER" id="PTHR10353">
    <property type="entry name" value="GLYCOSYL HYDROLASE"/>
    <property type="match status" value="1"/>
</dbReference>
<proteinExistence type="inferred from homology"/>
<feature type="active site" description="Nucleophile" evidence="4">
    <location>
        <position position="370"/>
    </location>
</feature>
<dbReference type="PRINTS" id="PR00131">
    <property type="entry name" value="GLHYDRLASE1"/>
</dbReference>
<keyword evidence="8" id="KW-1185">Reference proteome</keyword>
<dbReference type="GO" id="GO:0016052">
    <property type="term" value="P:carbohydrate catabolic process"/>
    <property type="evidence" value="ECO:0007669"/>
    <property type="project" value="TreeGrafter"/>
</dbReference>
<evidence type="ECO:0000313" key="7">
    <source>
        <dbReference type="EMBL" id="PST36282.1"/>
    </source>
</evidence>
<dbReference type="GO" id="GO:0005829">
    <property type="term" value="C:cytosol"/>
    <property type="evidence" value="ECO:0007669"/>
    <property type="project" value="TreeGrafter"/>
</dbReference>
<comment type="similarity">
    <text evidence="1 5">Belongs to the glycosyl hydrolase 1 family.</text>
</comment>
<dbReference type="InterPro" id="IPR033132">
    <property type="entry name" value="GH_1_N_CS"/>
</dbReference>
<dbReference type="Proteomes" id="UP000240974">
    <property type="component" value="Unassembled WGS sequence"/>
</dbReference>
<gene>
    <name evidence="7" type="ORF">C7U54_13290</name>
</gene>
<evidence type="ECO:0000256" key="6">
    <source>
        <dbReference type="RuleBase" id="RU004468"/>
    </source>
</evidence>
<evidence type="ECO:0000256" key="3">
    <source>
        <dbReference type="ARBA" id="ARBA00023295"/>
    </source>
</evidence>
<dbReference type="InterPro" id="IPR018120">
    <property type="entry name" value="Glyco_hydro_1_AS"/>
</dbReference>
<sequence length="472" mass="54681">MRKDFLWGGAVAAHQVEGGYNEKGKGLNVSDMMTVGGVGKKRQITDTILPNEFYPNHEAIDFYHHYKEDIALFKEMGFKCFRTSISWARIFPQGDELEPNEDGLKFYDEMFDELLKNGIQPVITLSHFEMPYGLVKKYGGWRNRKLIDCFVRFAKVCFERYQHQVKYWMTFNEINNQANYKADVAVFTNSGILFEEGEDREAIVYQAALYELIASAKAVKIAHEINPDLMIGCMMAMTPIYPYSCNPDDMLKAVGANHKRFWYLDVHARGIIPGYMKSFFKRKGYDLDLTQEDLEALKHGCVDYIGFSYYMSFATKGDGNINLDYDEENDLCDNPYIQKTQWGWPIDAKGLRYTLNWLYDRYQLPMFIVENGFGAIDQKEVDGSVHDQYRIDYLKEHIQEMKKAVDIDGVDLLGYTVWGCIDCVSFSTGEMKKRYGFIYVDKNNDGSGSLKRSKKDSFEWYKKVIETNGEVL</sequence>
<dbReference type="NCBIfam" id="NF007154">
    <property type="entry name" value="PRK09589.1"/>
    <property type="match status" value="1"/>
</dbReference>
<dbReference type="InterPro" id="IPR001360">
    <property type="entry name" value="Glyco_hydro_1"/>
</dbReference>
<dbReference type="SUPFAM" id="SSF51445">
    <property type="entry name" value="(Trans)glycosidases"/>
    <property type="match status" value="1"/>
</dbReference>
<evidence type="ECO:0000256" key="2">
    <source>
        <dbReference type="ARBA" id="ARBA00022801"/>
    </source>
</evidence>
<dbReference type="EMBL" id="PYLQ01000028">
    <property type="protein sequence ID" value="PST36282.1"/>
    <property type="molecule type" value="Genomic_DNA"/>
</dbReference>
<keyword evidence="2 6" id="KW-0378">Hydrolase</keyword>
<dbReference type="Pfam" id="PF00232">
    <property type="entry name" value="Glyco_hydro_1"/>
    <property type="match status" value="1"/>
</dbReference>
<dbReference type="GO" id="GO:0008422">
    <property type="term" value="F:beta-glucosidase activity"/>
    <property type="evidence" value="ECO:0007669"/>
    <property type="project" value="TreeGrafter"/>
</dbReference>
<evidence type="ECO:0000256" key="4">
    <source>
        <dbReference type="PROSITE-ProRule" id="PRU10055"/>
    </source>
</evidence>
<dbReference type="PROSITE" id="PS00653">
    <property type="entry name" value="GLYCOSYL_HYDROL_F1_2"/>
    <property type="match status" value="1"/>
</dbReference>
<evidence type="ECO:0000256" key="1">
    <source>
        <dbReference type="ARBA" id="ARBA00010838"/>
    </source>
</evidence>
<dbReference type="InterPro" id="IPR017853">
    <property type="entry name" value="GH"/>
</dbReference>
<dbReference type="FunFam" id="3.20.20.80:FF:000004">
    <property type="entry name" value="Beta-glucosidase 6-phospho-beta-glucosidase"/>
    <property type="match status" value="1"/>
</dbReference>
<dbReference type="AlphaFoldDB" id="A0A2T3FLY7"/>
<accession>A0A2T3FLY7</accession>